<keyword evidence="7" id="KW-1185">Reference proteome</keyword>
<accession>A0A940YCF2</accession>
<sequence length="452" mass="49197">MHRTSTAHRAARRLARVMAGAALLAASLTPAWAVPSFARQTGSECAACHIGAFGPQLTPFGQQFKINGYTETDGKDGKVPLSAMMIANLTRSAKDLPEVPDHFKANNNSAIQETSAFLAGRLTDHIGAFVQSTYAGVDRAWALDQLDLRYARSLTLGDKETTVGLAINGNPTLTDPFNTLGQWRFPYTASDFGFGQGPTPMMENLAGAVLGANLYALHDKHWYGELGLYKSLSTKAISAINAEDVGRLSHPALYWRLAYLDDRKRDNWHVGLSGLSAALAPDRGAPSSTDHFSDWGLDAGYQWLGNREHIYTLNASWMHEGQKLNATQAAGGASSASGSLKTWRLTGSYTWQQTWGATAGLFGSSGSADTGLWGGSSYSARPDTNGYMLQLDWTPWGKESSWGSPWANLRVGLQYTGYSKFNGGSHYIDDVNGVDRRARDNNTTMLFFWWSL</sequence>
<gene>
    <name evidence="6" type="ORF">KAK03_08550</name>
</gene>
<comment type="caution">
    <text evidence="6">The sequence shown here is derived from an EMBL/GenBank/DDBJ whole genome shotgun (WGS) entry which is preliminary data.</text>
</comment>
<evidence type="ECO:0000259" key="5">
    <source>
        <dbReference type="PROSITE" id="PS51007"/>
    </source>
</evidence>
<protein>
    <submittedName>
        <fullName evidence="6">Cytochrome c1 protein</fullName>
    </submittedName>
</protein>
<evidence type="ECO:0000256" key="3">
    <source>
        <dbReference type="PROSITE-ProRule" id="PRU00433"/>
    </source>
</evidence>
<organism evidence="6 7">
    <name type="scientific">Ideonella alba</name>
    <dbReference type="NCBI Taxonomy" id="2824118"/>
    <lineage>
        <taxon>Bacteria</taxon>
        <taxon>Pseudomonadati</taxon>
        <taxon>Pseudomonadota</taxon>
        <taxon>Betaproteobacteria</taxon>
        <taxon>Burkholderiales</taxon>
        <taxon>Sphaerotilaceae</taxon>
        <taxon>Ideonella</taxon>
    </lineage>
</organism>
<dbReference type="InterPro" id="IPR009056">
    <property type="entry name" value="Cyt_c-like_dom"/>
</dbReference>
<dbReference type="GO" id="GO:0046872">
    <property type="term" value="F:metal ion binding"/>
    <property type="evidence" value="ECO:0007669"/>
    <property type="project" value="UniProtKB-KW"/>
</dbReference>
<keyword evidence="3" id="KW-0349">Heme</keyword>
<dbReference type="GO" id="GO:0020037">
    <property type="term" value="F:heme binding"/>
    <property type="evidence" value="ECO:0007669"/>
    <property type="project" value="InterPro"/>
</dbReference>
<evidence type="ECO:0000256" key="2">
    <source>
        <dbReference type="ARBA" id="ARBA00023004"/>
    </source>
</evidence>
<dbReference type="PROSITE" id="PS51007">
    <property type="entry name" value="CYTC"/>
    <property type="match status" value="1"/>
</dbReference>
<feature type="chain" id="PRO_5037644685" evidence="4">
    <location>
        <begin position="34"/>
        <end position="452"/>
    </location>
</feature>
<evidence type="ECO:0000256" key="4">
    <source>
        <dbReference type="SAM" id="SignalP"/>
    </source>
</evidence>
<dbReference type="RefSeq" id="WP_210853362.1">
    <property type="nucleotide sequence ID" value="NZ_JAGQDD010000004.1"/>
</dbReference>
<keyword evidence="2 3" id="KW-0408">Iron</keyword>
<proteinExistence type="predicted"/>
<dbReference type="Proteomes" id="UP000676246">
    <property type="component" value="Unassembled WGS sequence"/>
</dbReference>
<feature type="domain" description="Cytochrome c" evidence="5">
    <location>
        <begin position="15"/>
        <end position="134"/>
    </location>
</feature>
<name>A0A940YCF2_9BURK</name>
<evidence type="ECO:0000313" key="7">
    <source>
        <dbReference type="Proteomes" id="UP000676246"/>
    </source>
</evidence>
<dbReference type="AlphaFoldDB" id="A0A940YCF2"/>
<dbReference type="GO" id="GO:0009055">
    <property type="term" value="F:electron transfer activity"/>
    <property type="evidence" value="ECO:0007669"/>
    <property type="project" value="InterPro"/>
</dbReference>
<evidence type="ECO:0000256" key="1">
    <source>
        <dbReference type="ARBA" id="ARBA00022723"/>
    </source>
</evidence>
<feature type="signal peptide" evidence="4">
    <location>
        <begin position="1"/>
        <end position="33"/>
    </location>
</feature>
<reference evidence="6 7" key="1">
    <citation type="submission" date="2021-04" db="EMBL/GenBank/DDBJ databases">
        <title>The genome sequence of Ideonella sp. 3Y2.</title>
        <authorList>
            <person name="Liu Y."/>
        </authorList>
    </citation>
    <scope>NUCLEOTIDE SEQUENCE [LARGE SCALE GENOMIC DNA]</scope>
    <source>
        <strain evidence="6 7">3Y2</strain>
    </source>
</reference>
<keyword evidence="4" id="KW-0732">Signal</keyword>
<evidence type="ECO:0000313" key="6">
    <source>
        <dbReference type="EMBL" id="MBQ0930536.1"/>
    </source>
</evidence>
<dbReference type="EMBL" id="JAGQDD010000004">
    <property type="protein sequence ID" value="MBQ0930536.1"/>
    <property type="molecule type" value="Genomic_DNA"/>
</dbReference>
<keyword evidence="1 3" id="KW-0479">Metal-binding</keyword>